<proteinExistence type="predicted"/>
<dbReference type="RefSeq" id="WP_172745425.1">
    <property type="nucleotide sequence ID" value="NZ_CCRH01000001.1"/>
</dbReference>
<evidence type="ECO:0000313" key="2">
    <source>
        <dbReference type="Proteomes" id="UP000046176"/>
    </source>
</evidence>
<protein>
    <submittedName>
        <fullName evidence="1">Uncharacterized protein</fullName>
    </submittedName>
</protein>
<dbReference type="InterPro" id="IPR022789">
    <property type="entry name" value="ParD"/>
</dbReference>
<evidence type="ECO:0000313" key="1">
    <source>
        <dbReference type="EMBL" id="CDZ31328.1"/>
    </source>
</evidence>
<organism evidence="1 2">
    <name type="scientific">Neorhizobium galegae bv. officinalis</name>
    <dbReference type="NCBI Taxonomy" id="323656"/>
    <lineage>
        <taxon>Bacteria</taxon>
        <taxon>Pseudomonadati</taxon>
        <taxon>Pseudomonadota</taxon>
        <taxon>Alphaproteobacteria</taxon>
        <taxon>Hyphomicrobiales</taxon>
        <taxon>Rhizobiaceae</taxon>
        <taxon>Rhizobium/Agrobacterium group</taxon>
        <taxon>Neorhizobium</taxon>
    </lineage>
</organism>
<dbReference type="EMBL" id="CCRH01000001">
    <property type="protein sequence ID" value="CDZ31328.1"/>
    <property type="molecule type" value="Genomic_DNA"/>
</dbReference>
<gene>
    <name evidence="1" type="ORF">NGAL_HAMBI1145_00890</name>
</gene>
<name>A0A0T7F8F3_NEOGA</name>
<dbReference type="Pfam" id="PF03693">
    <property type="entry name" value="ParD_antitoxin"/>
    <property type="match status" value="1"/>
</dbReference>
<dbReference type="AlphaFoldDB" id="A0A0T7F8F3"/>
<dbReference type="Proteomes" id="UP000046176">
    <property type="component" value="Unassembled WGS sequence"/>
</dbReference>
<reference evidence="1 2" key="1">
    <citation type="submission" date="2014-08" db="EMBL/GenBank/DDBJ databases">
        <authorList>
            <person name="Chen Y.-H."/>
        </authorList>
    </citation>
    <scope>NUCLEOTIDE SEQUENCE [LARGE SCALE GENOMIC DNA]</scope>
</reference>
<sequence>MVHKTPTSLDDYLAQVKALVDALIAGEKSGLPRTFDNEAFLKRMRERHG</sequence>
<accession>A0A0T7F8F3</accession>